<dbReference type="Gene3D" id="1.10.510.10">
    <property type="entry name" value="Transferase(Phosphotransferase) domain 1"/>
    <property type="match status" value="1"/>
</dbReference>
<reference evidence="18" key="1">
    <citation type="submission" date="2016-04" db="EMBL/GenBank/DDBJ databases">
        <title>Cephalotus genome sequencing.</title>
        <authorList>
            <person name="Fukushima K."/>
            <person name="Hasebe M."/>
            <person name="Fang X."/>
        </authorList>
    </citation>
    <scope>NUCLEOTIDE SEQUENCE [LARGE SCALE GENOMIC DNA]</scope>
    <source>
        <strain evidence="18">cv. St1</strain>
    </source>
</reference>
<dbReference type="PANTHER" id="PTHR24056:SF548">
    <property type="entry name" value="CYCLIN-DEPENDENT KINASE A-1"/>
    <property type="match status" value="1"/>
</dbReference>
<comment type="catalytic activity">
    <reaction evidence="13">
        <text>L-seryl-[protein] + ATP = O-phospho-L-seryl-[protein] + ADP + H(+)</text>
        <dbReference type="Rhea" id="RHEA:17989"/>
        <dbReference type="Rhea" id="RHEA-COMP:9863"/>
        <dbReference type="Rhea" id="RHEA-COMP:11604"/>
        <dbReference type="ChEBI" id="CHEBI:15378"/>
        <dbReference type="ChEBI" id="CHEBI:29999"/>
        <dbReference type="ChEBI" id="CHEBI:30616"/>
        <dbReference type="ChEBI" id="CHEBI:83421"/>
        <dbReference type="ChEBI" id="CHEBI:456216"/>
        <dbReference type="EC" id="2.7.11.22"/>
    </reaction>
</comment>
<keyword evidence="4" id="KW-0597">Phosphoprotein</keyword>
<evidence type="ECO:0000256" key="2">
    <source>
        <dbReference type="ARBA" id="ARBA00012425"/>
    </source>
</evidence>
<evidence type="ECO:0000256" key="5">
    <source>
        <dbReference type="ARBA" id="ARBA00022618"/>
    </source>
</evidence>
<dbReference type="GO" id="GO:0004693">
    <property type="term" value="F:cyclin-dependent protein serine/threonine kinase activity"/>
    <property type="evidence" value="ECO:0007669"/>
    <property type="project" value="UniProtKB-EC"/>
</dbReference>
<dbReference type="GO" id="GO:0005524">
    <property type="term" value="F:ATP binding"/>
    <property type="evidence" value="ECO:0007669"/>
    <property type="project" value="UniProtKB-UniRule"/>
</dbReference>
<evidence type="ECO:0000313" key="18">
    <source>
        <dbReference type="Proteomes" id="UP000187406"/>
    </source>
</evidence>
<dbReference type="CDD" id="cd07829">
    <property type="entry name" value="STKc_CDK_like"/>
    <property type="match status" value="1"/>
</dbReference>
<dbReference type="OrthoDB" id="1672376at2759"/>
<keyword evidence="7 14" id="KW-0547">Nucleotide-binding</keyword>
<evidence type="ECO:0000256" key="12">
    <source>
        <dbReference type="ARBA" id="ARBA00047811"/>
    </source>
</evidence>
<comment type="catalytic activity">
    <reaction evidence="12">
        <text>L-threonyl-[protein] + ATP = O-phospho-L-threonyl-[protein] + ADP + H(+)</text>
        <dbReference type="Rhea" id="RHEA:46608"/>
        <dbReference type="Rhea" id="RHEA-COMP:11060"/>
        <dbReference type="Rhea" id="RHEA-COMP:11605"/>
        <dbReference type="ChEBI" id="CHEBI:15378"/>
        <dbReference type="ChEBI" id="CHEBI:30013"/>
        <dbReference type="ChEBI" id="CHEBI:30616"/>
        <dbReference type="ChEBI" id="CHEBI:61977"/>
        <dbReference type="ChEBI" id="CHEBI:456216"/>
        <dbReference type="EC" id="2.7.11.22"/>
    </reaction>
</comment>
<keyword evidence="9 17" id="KW-0418">Kinase</keyword>
<accession>A0A1Q3D8V6</accession>
<dbReference type="GO" id="GO:0005634">
    <property type="term" value="C:nucleus"/>
    <property type="evidence" value="ECO:0007669"/>
    <property type="project" value="TreeGrafter"/>
</dbReference>
<comment type="caution">
    <text evidence="17">The sequence shown here is derived from an EMBL/GenBank/DDBJ whole genome shotgun (WGS) entry which is preliminary data.</text>
</comment>
<evidence type="ECO:0000256" key="3">
    <source>
        <dbReference type="ARBA" id="ARBA00022527"/>
    </source>
</evidence>
<dbReference type="Gene3D" id="3.30.200.20">
    <property type="entry name" value="Phosphorylase Kinase, domain 1"/>
    <property type="match status" value="1"/>
</dbReference>
<dbReference type="PROSITE" id="PS00108">
    <property type="entry name" value="PROTEIN_KINASE_ST"/>
    <property type="match status" value="1"/>
</dbReference>
<protein>
    <recommendedName>
        <fullName evidence="2">cyclin-dependent kinase</fullName>
        <ecNumber evidence="2">2.7.11.22</ecNumber>
    </recommendedName>
</protein>
<comment type="similarity">
    <text evidence="1">Belongs to the protein kinase superfamily. CMGC Ser/Thr protein kinase family. CDC2/CDKX subfamily.</text>
</comment>
<keyword evidence="5" id="KW-0132">Cell division</keyword>
<dbReference type="GO" id="GO:0010468">
    <property type="term" value="P:regulation of gene expression"/>
    <property type="evidence" value="ECO:0007669"/>
    <property type="project" value="TreeGrafter"/>
</dbReference>
<feature type="non-terminal residue" evidence="17">
    <location>
        <position position="1"/>
    </location>
</feature>
<dbReference type="GO" id="GO:0000082">
    <property type="term" value="P:G1/S transition of mitotic cell cycle"/>
    <property type="evidence" value="ECO:0007669"/>
    <property type="project" value="TreeGrafter"/>
</dbReference>
<name>A0A1Q3D8V6_CEPFO</name>
<dbReference type="InterPro" id="IPR008271">
    <property type="entry name" value="Ser/Thr_kinase_AS"/>
</dbReference>
<gene>
    <name evidence="17" type="ORF">CFOL_v3_32286</name>
</gene>
<dbReference type="PROSITE" id="PS00107">
    <property type="entry name" value="PROTEIN_KINASE_ATP"/>
    <property type="match status" value="1"/>
</dbReference>
<dbReference type="InParanoid" id="A0A1Q3D8V6"/>
<keyword evidence="6" id="KW-0808">Transferase</keyword>
<dbReference type="Pfam" id="PF00069">
    <property type="entry name" value="Pkinase"/>
    <property type="match status" value="1"/>
</dbReference>
<dbReference type="InterPro" id="IPR000719">
    <property type="entry name" value="Prot_kinase_dom"/>
</dbReference>
<dbReference type="SMART" id="SM00220">
    <property type="entry name" value="S_TKc"/>
    <property type="match status" value="1"/>
</dbReference>
<keyword evidence="10 14" id="KW-0067">ATP-binding</keyword>
<organism evidence="17 18">
    <name type="scientific">Cephalotus follicularis</name>
    <name type="common">Albany pitcher plant</name>
    <dbReference type="NCBI Taxonomy" id="3775"/>
    <lineage>
        <taxon>Eukaryota</taxon>
        <taxon>Viridiplantae</taxon>
        <taxon>Streptophyta</taxon>
        <taxon>Embryophyta</taxon>
        <taxon>Tracheophyta</taxon>
        <taxon>Spermatophyta</taxon>
        <taxon>Magnoliopsida</taxon>
        <taxon>eudicotyledons</taxon>
        <taxon>Gunneridae</taxon>
        <taxon>Pentapetalae</taxon>
        <taxon>rosids</taxon>
        <taxon>fabids</taxon>
        <taxon>Oxalidales</taxon>
        <taxon>Cephalotaceae</taxon>
        <taxon>Cephalotus</taxon>
    </lineage>
</organism>
<dbReference type="GO" id="GO:0005737">
    <property type="term" value="C:cytoplasm"/>
    <property type="evidence" value="ECO:0007669"/>
    <property type="project" value="TreeGrafter"/>
</dbReference>
<dbReference type="GO" id="GO:0051445">
    <property type="term" value="P:regulation of meiotic cell cycle"/>
    <property type="evidence" value="ECO:0007669"/>
    <property type="project" value="TreeGrafter"/>
</dbReference>
<dbReference type="GO" id="GO:0030332">
    <property type="term" value="F:cyclin binding"/>
    <property type="evidence" value="ECO:0007669"/>
    <property type="project" value="TreeGrafter"/>
</dbReference>
<dbReference type="PROSITE" id="PS50011">
    <property type="entry name" value="PROTEIN_KINASE_DOM"/>
    <property type="match status" value="1"/>
</dbReference>
<evidence type="ECO:0000256" key="11">
    <source>
        <dbReference type="ARBA" id="ARBA00023306"/>
    </source>
</evidence>
<evidence type="ECO:0000256" key="6">
    <source>
        <dbReference type="ARBA" id="ARBA00022679"/>
    </source>
</evidence>
<evidence type="ECO:0000313" key="17">
    <source>
        <dbReference type="EMBL" id="GAV88865.1"/>
    </source>
</evidence>
<evidence type="ECO:0000256" key="15">
    <source>
        <dbReference type="RuleBase" id="RU000304"/>
    </source>
</evidence>
<keyword evidence="18" id="KW-1185">Reference proteome</keyword>
<dbReference type="GO" id="GO:0051301">
    <property type="term" value="P:cell division"/>
    <property type="evidence" value="ECO:0007669"/>
    <property type="project" value="UniProtKB-KW"/>
</dbReference>
<proteinExistence type="inferred from homology"/>
<sequence>QYKIIGTIGSGAYAVVYDCIDRETGQNVALKKIYFDDRSKGVSSSIIREISLLKVLDHDNIVRLLDVTSNEYSVDLVFEKLDFDLRRYMLPIGVLDPNLRKNFLYQILCGISYCHSQKIIHRDLKPDNVLIDVSKKIVKIADFGLARAVGVPLNTHTNETATLTYSAPEMLLGSTKYSAAVDVWAVGCIFAEMVTGKPLFEQRLPFDILHSIFSFFGTPTEDTWPGVTSLSEYMTDVYKIPAEWRKNLEEVVTGIEPDGYDVLCKMLCMNPAARITSYDALSHPYFSDIQN</sequence>
<feature type="domain" description="Protein kinase" evidence="16">
    <location>
        <begin position="2"/>
        <end position="286"/>
    </location>
</feature>
<dbReference type="STRING" id="3775.A0A1Q3D8V6"/>
<evidence type="ECO:0000256" key="8">
    <source>
        <dbReference type="ARBA" id="ARBA00022776"/>
    </source>
</evidence>
<dbReference type="FunFam" id="1.10.510.10:FF:000611">
    <property type="entry name" value="CMGC family protein kinase"/>
    <property type="match status" value="1"/>
</dbReference>
<keyword evidence="3 15" id="KW-0723">Serine/threonine-protein kinase</keyword>
<feature type="binding site" evidence="14">
    <location>
        <position position="31"/>
    </location>
    <ligand>
        <name>ATP</name>
        <dbReference type="ChEBI" id="CHEBI:30616"/>
    </ligand>
</feature>
<evidence type="ECO:0000256" key="9">
    <source>
        <dbReference type="ARBA" id="ARBA00022777"/>
    </source>
</evidence>
<evidence type="ECO:0000256" key="4">
    <source>
        <dbReference type="ARBA" id="ARBA00022553"/>
    </source>
</evidence>
<dbReference type="AlphaFoldDB" id="A0A1Q3D8V6"/>
<keyword evidence="8" id="KW-0498">Mitosis</keyword>
<dbReference type="InterPro" id="IPR017441">
    <property type="entry name" value="Protein_kinase_ATP_BS"/>
</dbReference>
<evidence type="ECO:0000256" key="14">
    <source>
        <dbReference type="PROSITE-ProRule" id="PRU10141"/>
    </source>
</evidence>
<dbReference type="GO" id="GO:0000307">
    <property type="term" value="C:cyclin-dependent protein kinase holoenzyme complex"/>
    <property type="evidence" value="ECO:0007669"/>
    <property type="project" value="TreeGrafter"/>
</dbReference>
<dbReference type="PANTHER" id="PTHR24056">
    <property type="entry name" value="CELL DIVISION PROTEIN KINASE"/>
    <property type="match status" value="1"/>
</dbReference>
<dbReference type="SUPFAM" id="SSF56112">
    <property type="entry name" value="Protein kinase-like (PK-like)"/>
    <property type="match status" value="1"/>
</dbReference>
<evidence type="ECO:0000256" key="7">
    <source>
        <dbReference type="ARBA" id="ARBA00022741"/>
    </source>
</evidence>
<dbReference type="GO" id="GO:0007165">
    <property type="term" value="P:signal transduction"/>
    <property type="evidence" value="ECO:0007669"/>
    <property type="project" value="TreeGrafter"/>
</dbReference>
<evidence type="ECO:0000259" key="16">
    <source>
        <dbReference type="PROSITE" id="PS50011"/>
    </source>
</evidence>
<dbReference type="InterPro" id="IPR050108">
    <property type="entry name" value="CDK"/>
</dbReference>
<dbReference type="GO" id="GO:0010389">
    <property type="term" value="P:regulation of G2/M transition of mitotic cell cycle"/>
    <property type="evidence" value="ECO:0007669"/>
    <property type="project" value="TreeGrafter"/>
</dbReference>
<keyword evidence="11" id="KW-0131">Cell cycle</keyword>
<dbReference type="EC" id="2.7.11.22" evidence="2"/>
<evidence type="ECO:0000256" key="10">
    <source>
        <dbReference type="ARBA" id="ARBA00022840"/>
    </source>
</evidence>
<evidence type="ECO:0000256" key="1">
    <source>
        <dbReference type="ARBA" id="ARBA00006485"/>
    </source>
</evidence>
<dbReference type="EMBL" id="BDDD01005110">
    <property type="protein sequence ID" value="GAV88865.1"/>
    <property type="molecule type" value="Genomic_DNA"/>
</dbReference>
<dbReference type="Proteomes" id="UP000187406">
    <property type="component" value="Unassembled WGS sequence"/>
</dbReference>
<dbReference type="InterPro" id="IPR011009">
    <property type="entry name" value="Kinase-like_dom_sf"/>
</dbReference>
<dbReference type="FunFam" id="3.30.200.20:FF:000124">
    <property type="entry name" value="Cyclin-dependent kinase 4"/>
    <property type="match status" value="1"/>
</dbReference>
<evidence type="ECO:0000256" key="13">
    <source>
        <dbReference type="ARBA" id="ARBA00048367"/>
    </source>
</evidence>